<protein>
    <submittedName>
        <fullName evidence="1">Uncharacterized protein</fullName>
    </submittedName>
</protein>
<dbReference type="AlphaFoldDB" id="A0A8H3X1W9"/>
<dbReference type="EMBL" id="WTPW01002369">
    <property type="protein sequence ID" value="KAF0384658.1"/>
    <property type="molecule type" value="Genomic_DNA"/>
</dbReference>
<evidence type="ECO:0000313" key="1">
    <source>
        <dbReference type="EMBL" id="KAF0384658.1"/>
    </source>
</evidence>
<evidence type="ECO:0000313" key="2">
    <source>
        <dbReference type="Proteomes" id="UP000439903"/>
    </source>
</evidence>
<sequence length="106" mass="12256">MVNFYKEKIIYTVPKIVQKEKIERLATKLILALLESETVNYGNQKLQSIISACLETYTREEKERANSTAMGKTALVKEMIKEIKTSIKRKETKEAGYQIQSIKKLE</sequence>
<reference evidence="1 2" key="1">
    <citation type="journal article" date="2019" name="Environ. Microbiol.">
        <title>At the nexus of three kingdoms: the genome of the mycorrhizal fungus Gigaspora margarita provides insights into plant, endobacterial and fungal interactions.</title>
        <authorList>
            <person name="Venice F."/>
            <person name="Ghignone S."/>
            <person name="Salvioli di Fossalunga A."/>
            <person name="Amselem J."/>
            <person name="Novero M."/>
            <person name="Xianan X."/>
            <person name="Sedzielewska Toro K."/>
            <person name="Morin E."/>
            <person name="Lipzen A."/>
            <person name="Grigoriev I.V."/>
            <person name="Henrissat B."/>
            <person name="Martin F.M."/>
            <person name="Bonfante P."/>
        </authorList>
    </citation>
    <scope>NUCLEOTIDE SEQUENCE [LARGE SCALE GENOMIC DNA]</scope>
    <source>
        <strain evidence="1 2">BEG34</strain>
    </source>
</reference>
<organism evidence="1 2">
    <name type="scientific">Gigaspora margarita</name>
    <dbReference type="NCBI Taxonomy" id="4874"/>
    <lineage>
        <taxon>Eukaryota</taxon>
        <taxon>Fungi</taxon>
        <taxon>Fungi incertae sedis</taxon>
        <taxon>Mucoromycota</taxon>
        <taxon>Glomeromycotina</taxon>
        <taxon>Glomeromycetes</taxon>
        <taxon>Diversisporales</taxon>
        <taxon>Gigasporaceae</taxon>
        <taxon>Gigaspora</taxon>
    </lineage>
</organism>
<name>A0A8H3X1W9_GIGMA</name>
<accession>A0A8H3X1W9</accession>
<proteinExistence type="predicted"/>
<comment type="caution">
    <text evidence="1">The sequence shown here is derived from an EMBL/GenBank/DDBJ whole genome shotgun (WGS) entry which is preliminary data.</text>
</comment>
<gene>
    <name evidence="1" type="ORF">F8M41_011567</name>
</gene>
<dbReference type="Proteomes" id="UP000439903">
    <property type="component" value="Unassembled WGS sequence"/>
</dbReference>
<keyword evidence="2" id="KW-1185">Reference proteome</keyword>